<proteinExistence type="predicted"/>
<evidence type="ECO:0000313" key="1">
    <source>
        <dbReference type="EMBL" id="KAF1977031.1"/>
    </source>
</evidence>
<accession>A0A6A5VIH9</accession>
<dbReference type="EMBL" id="ML976664">
    <property type="protein sequence ID" value="KAF1977031.1"/>
    <property type="molecule type" value="Genomic_DNA"/>
</dbReference>
<keyword evidence="2" id="KW-1185">Reference proteome</keyword>
<organism evidence="1 2">
    <name type="scientific">Bimuria novae-zelandiae CBS 107.79</name>
    <dbReference type="NCBI Taxonomy" id="1447943"/>
    <lineage>
        <taxon>Eukaryota</taxon>
        <taxon>Fungi</taxon>
        <taxon>Dikarya</taxon>
        <taxon>Ascomycota</taxon>
        <taxon>Pezizomycotina</taxon>
        <taxon>Dothideomycetes</taxon>
        <taxon>Pleosporomycetidae</taxon>
        <taxon>Pleosporales</taxon>
        <taxon>Massarineae</taxon>
        <taxon>Didymosphaeriaceae</taxon>
        <taxon>Bimuria</taxon>
    </lineage>
</organism>
<name>A0A6A5VIH9_9PLEO</name>
<gene>
    <name evidence="1" type="ORF">BU23DRAFT_550970</name>
</gene>
<protein>
    <submittedName>
        <fullName evidence="1">Uncharacterized protein</fullName>
    </submittedName>
</protein>
<sequence length="80" mass="8904">MQVRFTRVFTNGTIAIGSAVAAYGQAVRLSTVDAGVCRRMMRLLDTLVPRRLLCLVWGISDQGFVLFLGDERGLRVKSSW</sequence>
<dbReference type="Proteomes" id="UP000800036">
    <property type="component" value="Unassembled WGS sequence"/>
</dbReference>
<dbReference type="AlphaFoldDB" id="A0A6A5VIH9"/>
<evidence type="ECO:0000313" key="2">
    <source>
        <dbReference type="Proteomes" id="UP000800036"/>
    </source>
</evidence>
<reference evidence="1" key="1">
    <citation type="journal article" date="2020" name="Stud. Mycol.">
        <title>101 Dothideomycetes genomes: a test case for predicting lifestyles and emergence of pathogens.</title>
        <authorList>
            <person name="Haridas S."/>
            <person name="Albert R."/>
            <person name="Binder M."/>
            <person name="Bloem J."/>
            <person name="Labutti K."/>
            <person name="Salamov A."/>
            <person name="Andreopoulos B."/>
            <person name="Baker S."/>
            <person name="Barry K."/>
            <person name="Bills G."/>
            <person name="Bluhm B."/>
            <person name="Cannon C."/>
            <person name="Castanera R."/>
            <person name="Culley D."/>
            <person name="Daum C."/>
            <person name="Ezra D."/>
            <person name="Gonzalez J."/>
            <person name="Henrissat B."/>
            <person name="Kuo A."/>
            <person name="Liang C."/>
            <person name="Lipzen A."/>
            <person name="Lutzoni F."/>
            <person name="Magnuson J."/>
            <person name="Mondo S."/>
            <person name="Nolan M."/>
            <person name="Ohm R."/>
            <person name="Pangilinan J."/>
            <person name="Park H.-J."/>
            <person name="Ramirez L."/>
            <person name="Alfaro M."/>
            <person name="Sun H."/>
            <person name="Tritt A."/>
            <person name="Yoshinaga Y."/>
            <person name="Zwiers L.-H."/>
            <person name="Turgeon B."/>
            <person name="Goodwin S."/>
            <person name="Spatafora J."/>
            <person name="Crous P."/>
            <person name="Grigoriev I."/>
        </authorList>
    </citation>
    <scope>NUCLEOTIDE SEQUENCE</scope>
    <source>
        <strain evidence="1">CBS 107.79</strain>
    </source>
</reference>